<comment type="function">
    <text evidence="10">Involved in 1,2-propanediol (1,2-PD) degradation by catalyzing the conversion of propanoyl-CoA to propanoyl-phosphate.</text>
</comment>
<dbReference type="GO" id="GO:0016747">
    <property type="term" value="F:acyltransferase activity, transferring groups other than amino-acyl groups"/>
    <property type="evidence" value="ECO:0007669"/>
    <property type="project" value="InterPro"/>
</dbReference>
<keyword evidence="6" id="KW-0479">Metal-binding</keyword>
<dbReference type="PANTHER" id="PTHR39453:SF1">
    <property type="entry name" value="PHOSPHATE PROPANOYLTRANSFERASE"/>
    <property type="match status" value="1"/>
</dbReference>
<comment type="cofactor">
    <cofactor evidence="1">
        <name>Zn(2+)</name>
        <dbReference type="ChEBI" id="CHEBI:29105"/>
    </cofactor>
</comment>
<evidence type="ECO:0000256" key="10">
    <source>
        <dbReference type="PIRNR" id="PIRNR010130"/>
    </source>
</evidence>
<evidence type="ECO:0000256" key="2">
    <source>
        <dbReference type="ARBA" id="ARBA00007342"/>
    </source>
</evidence>
<reference evidence="11 12" key="1">
    <citation type="submission" date="2017-04" db="EMBL/GenBank/DDBJ databases">
        <authorList>
            <person name="Afonso C.L."/>
            <person name="Miller P.J."/>
            <person name="Scott M.A."/>
            <person name="Spackman E."/>
            <person name="Goraichik I."/>
            <person name="Dimitrov K.M."/>
            <person name="Suarez D.L."/>
            <person name="Swayne D.E."/>
        </authorList>
    </citation>
    <scope>NUCLEOTIDE SEQUENCE [LARGE SCALE GENOMIC DNA]</scope>
    <source>
        <strain evidence="11 12">DSM 5090</strain>
    </source>
</reference>
<comment type="catalytic activity">
    <reaction evidence="9 10">
        <text>propanoyl-CoA + phosphate = propanoyl phosphate + CoA</text>
        <dbReference type="Rhea" id="RHEA:28046"/>
        <dbReference type="ChEBI" id="CHEBI:43474"/>
        <dbReference type="ChEBI" id="CHEBI:57287"/>
        <dbReference type="ChEBI" id="CHEBI:57392"/>
        <dbReference type="ChEBI" id="CHEBI:58933"/>
        <dbReference type="EC" id="2.3.1.222"/>
    </reaction>
</comment>
<gene>
    <name evidence="11" type="ORF">SAMN04488500_10761</name>
</gene>
<dbReference type="AlphaFoldDB" id="A0A1W2BCR2"/>
<dbReference type="NCBIfam" id="NF011652">
    <property type="entry name" value="PRK15070.1"/>
    <property type="match status" value="1"/>
</dbReference>
<dbReference type="EMBL" id="FWXI01000007">
    <property type="protein sequence ID" value="SMC70502.1"/>
    <property type="molecule type" value="Genomic_DNA"/>
</dbReference>
<evidence type="ECO:0000256" key="4">
    <source>
        <dbReference type="ARBA" id="ARBA00020837"/>
    </source>
</evidence>
<name>A0A1W2BCR2_9FIRM</name>
<dbReference type="Pfam" id="PF06130">
    <property type="entry name" value="PTAC"/>
    <property type="match status" value="1"/>
</dbReference>
<evidence type="ECO:0000256" key="1">
    <source>
        <dbReference type="ARBA" id="ARBA00001947"/>
    </source>
</evidence>
<evidence type="ECO:0000256" key="8">
    <source>
        <dbReference type="ARBA" id="ARBA00023315"/>
    </source>
</evidence>
<keyword evidence="7" id="KW-0862">Zinc</keyword>
<comment type="pathway">
    <text evidence="10">Polyol metabolism; 1,2-propanediol degradation.</text>
</comment>
<dbReference type="OrthoDB" id="9784365at2"/>
<keyword evidence="8 10" id="KW-0012">Acyltransferase</keyword>
<keyword evidence="5 10" id="KW-0808">Transferase</keyword>
<dbReference type="GO" id="GO:0046872">
    <property type="term" value="F:metal ion binding"/>
    <property type="evidence" value="ECO:0007669"/>
    <property type="project" value="UniProtKB-KW"/>
</dbReference>
<evidence type="ECO:0000313" key="11">
    <source>
        <dbReference type="EMBL" id="SMC70502.1"/>
    </source>
</evidence>
<dbReference type="InterPro" id="IPR008300">
    <property type="entry name" value="PTAC"/>
</dbReference>
<dbReference type="RefSeq" id="WP_084575573.1">
    <property type="nucleotide sequence ID" value="NZ_CP155572.1"/>
</dbReference>
<dbReference type="PANTHER" id="PTHR39453">
    <property type="entry name" value="PHOSPHATE PROPANOYLTRANSFERASE"/>
    <property type="match status" value="1"/>
</dbReference>
<sequence length="215" mass="22856">MGKYDALAALLLEAIREGGDFNKEANVSSIPVGISNRHIHLSQADLDTLFGVGYQLTKIKDLSQPQQYACKETLTIAGPKGAIEKVRILGPARSQTQVEILQADCFKLGITAPVKMSGDLQGTPGITLIGTKGSILLSQGVIIAQRHIHMTLEDAKHLGVADGEQVTIQIGGLRGGTYSNVAIRANNTSALECHIDTEEANAMNLTATSKITIIK</sequence>
<evidence type="ECO:0000256" key="7">
    <source>
        <dbReference type="ARBA" id="ARBA00022833"/>
    </source>
</evidence>
<organism evidence="11 12">
    <name type="scientific">Sporomusa malonica</name>
    <dbReference type="NCBI Taxonomy" id="112901"/>
    <lineage>
        <taxon>Bacteria</taxon>
        <taxon>Bacillati</taxon>
        <taxon>Bacillota</taxon>
        <taxon>Negativicutes</taxon>
        <taxon>Selenomonadales</taxon>
        <taxon>Sporomusaceae</taxon>
        <taxon>Sporomusa</taxon>
    </lineage>
</organism>
<comment type="similarity">
    <text evidence="2 10">Belongs to the PduL family.</text>
</comment>
<dbReference type="STRING" id="112901.SAMN04488500_10761"/>
<dbReference type="PIRSF" id="PIRSF010130">
    <property type="entry name" value="PduL"/>
    <property type="match status" value="1"/>
</dbReference>
<evidence type="ECO:0000256" key="9">
    <source>
        <dbReference type="ARBA" id="ARBA00047589"/>
    </source>
</evidence>
<dbReference type="EC" id="2.3.1.222" evidence="3 10"/>
<evidence type="ECO:0000313" key="12">
    <source>
        <dbReference type="Proteomes" id="UP000192738"/>
    </source>
</evidence>
<proteinExistence type="inferred from homology"/>
<accession>A0A1W2BCR2</accession>
<dbReference type="UniPathway" id="UPA00621"/>
<evidence type="ECO:0000256" key="3">
    <source>
        <dbReference type="ARBA" id="ARBA00012206"/>
    </source>
</evidence>
<dbReference type="GO" id="GO:0051144">
    <property type="term" value="P:1,2-propanediol catabolic process"/>
    <property type="evidence" value="ECO:0007669"/>
    <property type="project" value="UniProtKB-UniPathway"/>
</dbReference>
<keyword evidence="12" id="KW-1185">Reference proteome</keyword>
<dbReference type="Proteomes" id="UP000192738">
    <property type="component" value="Unassembled WGS sequence"/>
</dbReference>
<evidence type="ECO:0000256" key="5">
    <source>
        <dbReference type="ARBA" id="ARBA00022679"/>
    </source>
</evidence>
<protein>
    <recommendedName>
        <fullName evidence="4 10">Phosphate propanoyltransferase</fullName>
        <ecNumber evidence="3 10">2.3.1.222</ecNumber>
    </recommendedName>
</protein>
<evidence type="ECO:0000256" key="6">
    <source>
        <dbReference type="ARBA" id="ARBA00022723"/>
    </source>
</evidence>